<proteinExistence type="predicted"/>
<dbReference type="EMBL" id="MN739417">
    <property type="protein sequence ID" value="QHT03818.1"/>
    <property type="molecule type" value="Genomic_DNA"/>
</dbReference>
<reference evidence="2" key="1">
    <citation type="journal article" date="2020" name="Nature">
        <title>Giant virus diversity and host interactions through global metagenomics.</title>
        <authorList>
            <person name="Schulz F."/>
            <person name="Roux S."/>
            <person name="Paez-Espino D."/>
            <person name="Jungbluth S."/>
            <person name="Walsh D.A."/>
            <person name="Denef V.J."/>
            <person name="McMahon K.D."/>
            <person name="Konstantinidis K.T."/>
            <person name="Eloe-Fadrosh E.A."/>
            <person name="Kyrpides N.C."/>
            <person name="Woyke T."/>
        </authorList>
    </citation>
    <scope>NUCLEOTIDE SEQUENCE</scope>
    <source>
        <strain evidence="2">GVMAG-M-3300021120-1</strain>
    </source>
</reference>
<sequence length="106" mass="12292">MSSIVERTFDVTIIILHVAYVAVVVGLLDRKPEYLINVDFWLKVFMAVFLIVRFNPFTSVKFTEFDRKVVFGTGLFLFTVTIVNNYLQTYIESLKKNIRTVFGADK</sequence>
<dbReference type="AlphaFoldDB" id="A0A6C0CGV7"/>
<feature type="transmembrane region" description="Helical" evidence="1">
    <location>
        <begin position="40"/>
        <end position="57"/>
    </location>
</feature>
<keyword evidence="1" id="KW-0472">Membrane</keyword>
<keyword evidence="1" id="KW-0812">Transmembrane</keyword>
<evidence type="ECO:0000256" key="1">
    <source>
        <dbReference type="SAM" id="Phobius"/>
    </source>
</evidence>
<name>A0A6C0CGV7_9ZZZZ</name>
<feature type="transmembrane region" description="Helical" evidence="1">
    <location>
        <begin position="12"/>
        <end position="28"/>
    </location>
</feature>
<keyword evidence="1" id="KW-1133">Transmembrane helix</keyword>
<organism evidence="2">
    <name type="scientific">viral metagenome</name>
    <dbReference type="NCBI Taxonomy" id="1070528"/>
    <lineage>
        <taxon>unclassified sequences</taxon>
        <taxon>metagenomes</taxon>
        <taxon>organismal metagenomes</taxon>
    </lineage>
</organism>
<evidence type="ECO:0000313" key="2">
    <source>
        <dbReference type="EMBL" id="QHT03818.1"/>
    </source>
</evidence>
<accession>A0A6C0CGV7</accession>
<protein>
    <submittedName>
        <fullName evidence="2">Uncharacterized protein</fullName>
    </submittedName>
</protein>
<feature type="transmembrane region" description="Helical" evidence="1">
    <location>
        <begin position="69"/>
        <end position="87"/>
    </location>
</feature>